<accession>A0A5P8K8C4</accession>
<dbReference type="Gene3D" id="3.40.50.150">
    <property type="entry name" value="Vaccinia Virus protein VP39"/>
    <property type="match status" value="1"/>
</dbReference>
<dbReference type="PANTHER" id="PTHR33841">
    <property type="entry name" value="DNA METHYLTRANSFERASE YEEA-RELATED"/>
    <property type="match status" value="1"/>
</dbReference>
<dbReference type="InterPro" id="IPR050953">
    <property type="entry name" value="N4_N6_ade-DNA_methylase"/>
</dbReference>
<dbReference type="GO" id="GO:0032259">
    <property type="term" value="P:methylation"/>
    <property type="evidence" value="ECO:0007669"/>
    <property type="project" value="UniProtKB-KW"/>
</dbReference>
<dbReference type="KEGG" id="sphv:F9278_27510"/>
<dbReference type="SUPFAM" id="SSF53335">
    <property type="entry name" value="S-adenosyl-L-methionine-dependent methyltransferases"/>
    <property type="match status" value="1"/>
</dbReference>
<evidence type="ECO:0000256" key="2">
    <source>
        <dbReference type="ARBA" id="ARBA00022679"/>
    </source>
</evidence>
<dbReference type="REBASE" id="376670">
    <property type="entry name" value="M.SspGY16ORF27510P"/>
</dbReference>
<dbReference type="Proteomes" id="UP000327294">
    <property type="component" value="Chromosome"/>
</dbReference>
<evidence type="ECO:0000256" key="1">
    <source>
        <dbReference type="ARBA" id="ARBA00022603"/>
    </source>
</evidence>
<keyword evidence="5" id="KW-1185">Reference proteome</keyword>
<organism evidence="4 5">
    <name type="scientific">Streptomyces phaeolivaceus</name>
    <dbReference type="NCBI Taxonomy" id="2653200"/>
    <lineage>
        <taxon>Bacteria</taxon>
        <taxon>Bacillati</taxon>
        <taxon>Actinomycetota</taxon>
        <taxon>Actinomycetes</taxon>
        <taxon>Kitasatosporales</taxon>
        <taxon>Streptomycetaceae</taxon>
        <taxon>Streptomyces</taxon>
    </lineage>
</organism>
<keyword evidence="2 4" id="KW-0808">Transferase</keyword>
<protein>
    <submittedName>
        <fullName evidence="4">SAM-dependent methyltransferase</fullName>
    </submittedName>
</protein>
<dbReference type="InterPro" id="IPR029063">
    <property type="entry name" value="SAM-dependent_MTases_sf"/>
</dbReference>
<keyword evidence="1 4" id="KW-0489">Methyltransferase</keyword>
<reference evidence="4 5" key="1">
    <citation type="submission" date="2019-10" db="EMBL/GenBank/DDBJ databases">
        <title>Streptomyces sp. strain GY16 isolated from leaves of Broussonetia papyrifera.</title>
        <authorList>
            <person name="Mo P."/>
        </authorList>
    </citation>
    <scope>NUCLEOTIDE SEQUENCE [LARGE SCALE GENOMIC DNA]</scope>
    <source>
        <strain evidence="4 5">GY16</strain>
    </source>
</reference>
<proteinExistence type="predicted"/>
<evidence type="ECO:0000313" key="4">
    <source>
        <dbReference type="EMBL" id="QFQ99270.1"/>
    </source>
</evidence>
<dbReference type="GO" id="GO:0008168">
    <property type="term" value="F:methyltransferase activity"/>
    <property type="evidence" value="ECO:0007669"/>
    <property type="project" value="UniProtKB-KW"/>
</dbReference>
<dbReference type="PRINTS" id="PR00507">
    <property type="entry name" value="N12N6MTFRASE"/>
</dbReference>
<dbReference type="AlphaFoldDB" id="A0A5P8K8C4"/>
<dbReference type="RefSeq" id="WP_152170694.1">
    <property type="nucleotide sequence ID" value="NZ_CP045096.1"/>
</dbReference>
<gene>
    <name evidence="4" type="ORF">F9278_27510</name>
</gene>
<evidence type="ECO:0000313" key="5">
    <source>
        <dbReference type="Proteomes" id="UP000327294"/>
    </source>
</evidence>
<sequence>MLEAGVVTVARANRAQRGFLAARDTADLSAKALAVLAAVPHWWRRRAAEAEVTSSQTLGFEDEMALPPGFDWQGLGSVSPREDLFDASAEQFADAYVVALDGAVRSAEGRHYTPALLAEALYAHATEALGRRVNGLVWDPACGAGMLLLPALRSWVAEQADTQPEVALAAVRSAIGGRDLDAAAVQLGNVLLAAELLPIWARVPLSRRRPLPALLEVGDGLTPPPSPPAIAVLNPPYGRVRLSEAERERWQHVVFGHANRYGLFMASVAEHLADGGVAAALVPAGWLGGSYFQRLRSYLADATPLTRLAHVTDRSGVFSTGVLQETVLATFRKGRAPQAVACERLTINGQLTREETGKGRLPASPDRPWLLPRQPEDLPLVRASRKMPKRLADYGWSVSTGPLVWNRRKEQLSAKPSHVSVKIIWAGDLDGGQLHQDPNRDKLRYLHLSEGDERVLVLARPAVLVQRTTAPEQPRRLLAAALDSPTLARWGGRVSVENHVNVLTNPESDGLLTPRLLTALLDSDALDRLYRCLTGSVAVSAYELAALPLPGPKTLRSWASLADDELPAAINAVYGLEA</sequence>
<keyword evidence="3" id="KW-0949">S-adenosyl-L-methionine</keyword>
<evidence type="ECO:0000256" key="3">
    <source>
        <dbReference type="ARBA" id="ARBA00022691"/>
    </source>
</evidence>
<dbReference type="PANTHER" id="PTHR33841:SF5">
    <property type="entry name" value="DNA METHYLASE (MODIFICATION METHYLASE) (METHYLTRANSFERASE)-RELATED"/>
    <property type="match status" value="1"/>
</dbReference>
<name>A0A5P8K8C4_9ACTN</name>
<dbReference type="EMBL" id="CP045096">
    <property type="protein sequence ID" value="QFQ99270.1"/>
    <property type="molecule type" value="Genomic_DNA"/>
</dbReference>